<dbReference type="PROSITE" id="PS50262">
    <property type="entry name" value="G_PROTEIN_RECEP_F1_2"/>
    <property type="match status" value="1"/>
</dbReference>
<evidence type="ECO:0000256" key="1">
    <source>
        <dbReference type="ARBA" id="ARBA00004651"/>
    </source>
</evidence>
<dbReference type="SUPFAM" id="SSF81321">
    <property type="entry name" value="Family A G protein-coupled receptor-like"/>
    <property type="match status" value="1"/>
</dbReference>
<feature type="transmembrane region" description="Helical" evidence="10">
    <location>
        <begin position="232"/>
        <end position="259"/>
    </location>
</feature>
<dbReference type="GO" id="GO:0005886">
    <property type="term" value="C:plasma membrane"/>
    <property type="evidence" value="ECO:0007669"/>
    <property type="project" value="UniProtKB-SubCell"/>
</dbReference>
<evidence type="ECO:0000256" key="5">
    <source>
        <dbReference type="ARBA" id="ARBA00023040"/>
    </source>
</evidence>
<feature type="transmembrane region" description="Helical" evidence="10">
    <location>
        <begin position="279"/>
        <end position="303"/>
    </location>
</feature>
<feature type="domain" description="G-protein coupled receptors family 1 profile" evidence="11">
    <location>
        <begin position="8"/>
        <end position="301"/>
    </location>
</feature>
<feature type="transmembrane region" description="Helical" evidence="10">
    <location>
        <begin position="130"/>
        <end position="152"/>
    </location>
</feature>
<dbReference type="EMBL" id="FN653059">
    <property type="protein sequence ID" value="CBY10526.1"/>
    <property type="molecule type" value="Genomic_DNA"/>
</dbReference>
<dbReference type="CDD" id="cd00637">
    <property type="entry name" value="7tm_classA_rhodopsin-like"/>
    <property type="match status" value="1"/>
</dbReference>
<comment type="subcellular location">
    <subcellularLocation>
        <location evidence="1">Cell membrane</location>
        <topology evidence="1">Multi-pass membrane protein</topology>
    </subcellularLocation>
</comment>
<evidence type="ECO:0000313" key="12">
    <source>
        <dbReference type="EMBL" id="CBY10526.1"/>
    </source>
</evidence>
<dbReference type="Proteomes" id="UP000001307">
    <property type="component" value="Unassembled WGS sequence"/>
</dbReference>
<sequence>MTLASVISNLLVLRIYCSRKRLRSAIGYRWRISFAISDLLVGLVILPSAIYNIYLRYMKEREPYPAGPGGFDDTYESHSSIGIYLGVVGALQVIAVASEIYGLMFHSIERCVNIRYPLLVRKMCIAMDKAVIGTIVFTWIFSIIMAVVLYFFPMELSESKTKLELISYSCNYFNLFGCNLYSIQNESIIIFIVIYTLPLIIVWFVNIVLYRSVRVSSSHPLGQVAKDDQTKVAGTLIVLTVTFTLFILPLIFCLISGILLDTVYINLPEHYDPNAANLFNSFVFLAVLVSKINGFANIGVYYFRNEEFCRELTALFTTLRTCKMSELKYRRKLRRHPKLKSKNSGKV</sequence>
<accession>E4XJ83</accession>
<evidence type="ECO:0000256" key="8">
    <source>
        <dbReference type="ARBA" id="ARBA00023180"/>
    </source>
</evidence>
<evidence type="ECO:0000256" key="9">
    <source>
        <dbReference type="ARBA" id="ARBA00023224"/>
    </source>
</evidence>
<dbReference type="PRINTS" id="PR00237">
    <property type="entry name" value="GPCRRHODOPSN"/>
</dbReference>
<dbReference type="Pfam" id="PF00001">
    <property type="entry name" value="7tm_1"/>
    <property type="match status" value="1"/>
</dbReference>
<keyword evidence="4 10" id="KW-1133">Transmembrane helix</keyword>
<name>E4XJ83_OIKDI</name>
<protein>
    <recommendedName>
        <fullName evidence="11">G-protein coupled receptors family 1 profile domain-containing protein</fullName>
    </recommendedName>
</protein>
<evidence type="ECO:0000256" key="3">
    <source>
        <dbReference type="ARBA" id="ARBA00022692"/>
    </source>
</evidence>
<feature type="transmembrane region" description="Helical" evidence="10">
    <location>
        <begin position="188"/>
        <end position="211"/>
    </location>
</feature>
<feature type="transmembrane region" description="Helical" evidence="10">
    <location>
        <begin position="28"/>
        <end position="54"/>
    </location>
</feature>
<dbReference type="PANTHER" id="PTHR24246">
    <property type="entry name" value="OLFACTORY RECEPTOR AND ADENOSINE RECEPTOR"/>
    <property type="match status" value="1"/>
</dbReference>
<dbReference type="InParanoid" id="E4XJ83"/>
<dbReference type="PANTHER" id="PTHR24246:SF27">
    <property type="entry name" value="ADENOSINE RECEPTOR, ISOFORM A"/>
    <property type="match status" value="1"/>
</dbReference>
<dbReference type="AlphaFoldDB" id="E4XJ83"/>
<keyword evidence="6 10" id="KW-0472">Membrane</keyword>
<evidence type="ECO:0000256" key="2">
    <source>
        <dbReference type="ARBA" id="ARBA00022475"/>
    </source>
</evidence>
<keyword evidence="13" id="KW-1185">Reference proteome</keyword>
<keyword evidence="9" id="KW-0807">Transducer</keyword>
<evidence type="ECO:0000259" key="11">
    <source>
        <dbReference type="PROSITE" id="PS50262"/>
    </source>
</evidence>
<keyword evidence="2" id="KW-1003">Cell membrane</keyword>
<dbReference type="GO" id="GO:0004930">
    <property type="term" value="F:G protein-coupled receptor activity"/>
    <property type="evidence" value="ECO:0007669"/>
    <property type="project" value="UniProtKB-KW"/>
</dbReference>
<dbReference type="InterPro" id="IPR000276">
    <property type="entry name" value="GPCR_Rhodpsn"/>
</dbReference>
<evidence type="ECO:0000256" key="6">
    <source>
        <dbReference type="ARBA" id="ARBA00023136"/>
    </source>
</evidence>
<keyword evidence="3 10" id="KW-0812">Transmembrane</keyword>
<gene>
    <name evidence="12" type="ORF">GSOID_T00012671001</name>
</gene>
<evidence type="ECO:0000256" key="7">
    <source>
        <dbReference type="ARBA" id="ARBA00023170"/>
    </source>
</evidence>
<reference evidence="12" key="1">
    <citation type="journal article" date="2010" name="Science">
        <title>Plasticity of animal genome architecture unmasked by rapid evolution of a pelagic tunicate.</title>
        <authorList>
            <person name="Denoeud F."/>
            <person name="Henriet S."/>
            <person name="Mungpakdee S."/>
            <person name="Aury J.M."/>
            <person name="Da Silva C."/>
            <person name="Brinkmann H."/>
            <person name="Mikhaleva J."/>
            <person name="Olsen L.C."/>
            <person name="Jubin C."/>
            <person name="Canestro C."/>
            <person name="Bouquet J.M."/>
            <person name="Danks G."/>
            <person name="Poulain J."/>
            <person name="Campsteijn C."/>
            <person name="Adamski M."/>
            <person name="Cross I."/>
            <person name="Yadetie F."/>
            <person name="Muffato M."/>
            <person name="Louis A."/>
            <person name="Butcher S."/>
            <person name="Tsagkogeorga G."/>
            <person name="Konrad A."/>
            <person name="Singh S."/>
            <person name="Jensen M.F."/>
            <person name="Cong E.H."/>
            <person name="Eikeseth-Otteraa H."/>
            <person name="Noel B."/>
            <person name="Anthouard V."/>
            <person name="Porcel B.M."/>
            <person name="Kachouri-Lafond R."/>
            <person name="Nishino A."/>
            <person name="Ugolini M."/>
            <person name="Chourrout P."/>
            <person name="Nishida H."/>
            <person name="Aasland R."/>
            <person name="Huzurbazar S."/>
            <person name="Westhof E."/>
            <person name="Delsuc F."/>
            <person name="Lehrach H."/>
            <person name="Reinhardt R."/>
            <person name="Weissenbach J."/>
            <person name="Roy S.W."/>
            <person name="Artiguenave F."/>
            <person name="Postlethwait J.H."/>
            <person name="Manak J.R."/>
            <person name="Thompson E.M."/>
            <person name="Jaillon O."/>
            <person name="Du Pasquier L."/>
            <person name="Boudinot P."/>
            <person name="Liberles D.A."/>
            <person name="Volff J.N."/>
            <person name="Philippe H."/>
            <person name="Lenhard B."/>
            <person name="Roest Crollius H."/>
            <person name="Wincker P."/>
            <person name="Chourrout D."/>
        </authorList>
    </citation>
    <scope>NUCLEOTIDE SEQUENCE [LARGE SCALE GENOMIC DNA]</scope>
</reference>
<dbReference type="OrthoDB" id="6376512at2759"/>
<evidence type="ECO:0000256" key="4">
    <source>
        <dbReference type="ARBA" id="ARBA00022989"/>
    </source>
</evidence>
<dbReference type="Gene3D" id="1.20.1070.10">
    <property type="entry name" value="Rhodopsin 7-helix transmembrane proteins"/>
    <property type="match status" value="1"/>
</dbReference>
<evidence type="ECO:0000313" key="13">
    <source>
        <dbReference type="Proteomes" id="UP000001307"/>
    </source>
</evidence>
<organism evidence="12">
    <name type="scientific">Oikopleura dioica</name>
    <name type="common">Tunicate</name>
    <dbReference type="NCBI Taxonomy" id="34765"/>
    <lineage>
        <taxon>Eukaryota</taxon>
        <taxon>Metazoa</taxon>
        <taxon>Chordata</taxon>
        <taxon>Tunicata</taxon>
        <taxon>Appendicularia</taxon>
        <taxon>Copelata</taxon>
        <taxon>Oikopleuridae</taxon>
        <taxon>Oikopleura</taxon>
    </lineage>
</organism>
<keyword evidence="7" id="KW-0675">Receptor</keyword>
<keyword evidence="8" id="KW-0325">Glycoprotein</keyword>
<evidence type="ECO:0000256" key="10">
    <source>
        <dbReference type="SAM" id="Phobius"/>
    </source>
</evidence>
<dbReference type="InterPro" id="IPR017452">
    <property type="entry name" value="GPCR_Rhodpsn_7TM"/>
</dbReference>
<feature type="transmembrane region" description="Helical" evidence="10">
    <location>
        <begin position="81"/>
        <end position="105"/>
    </location>
</feature>
<keyword evidence="5" id="KW-0297">G-protein coupled receptor</keyword>
<proteinExistence type="predicted"/>